<dbReference type="SMART" id="SM00014">
    <property type="entry name" value="acidPPc"/>
    <property type="match status" value="1"/>
</dbReference>
<dbReference type="SUPFAM" id="SSF48317">
    <property type="entry name" value="Acid phosphatase/Vanadium-dependent haloperoxidase"/>
    <property type="match status" value="1"/>
</dbReference>
<dbReference type="InterPro" id="IPR036938">
    <property type="entry name" value="PAP2/HPO_sf"/>
</dbReference>
<evidence type="ECO:0000313" key="4">
    <source>
        <dbReference type="Proteomes" id="UP000186143"/>
    </source>
</evidence>
<name>A0A1Q9AKU0_9HYPH</name>
<keyword evidence="1" id="KW-1133">Transmembrane helix</keyword>
<dbReference type="Proteomes" id="UP000186143">
    <property type="component" value="Unassembled WGS sequence"/>
</dbReference>
<protein>
    <recommendedName>
        <fullName evidence="2">Phosphatidic acid phosphatase type 2/haloperoxidase domain-containing protein</fullName>
    </recommendedName>
</protein>
<comment type="caution">
    <text evidence="3">The sequence shown here is derived from an EMBL/GenBank/DDBJ whole genome shotgun (WGS) entry which is preliminary data.</text>
</comment>
<keyword evidence="1" id="KW-0812">Transmembrane</keyword>
<feature type="domain" description="Phosphatidic acid phosphatase type 2/haloperoxidase" evidence="2">
    <location>
        <begin position="117"/>
        <end position="238"/>
    </location>
</feature>
<dbReference type="Gene3D" id="1.20.144.10">
    <property type="entry name" value="Phosphatidic acid phosphatase type 2/haloperoxidase"/>
    <property type="match status" value="1"/>
</dbReference>
<dbReference type="AlphaFoldDB" id="A0A1Q9AKU0"/>
<accession>A0A1Q9AKU0</accession>
<gene>
    <name evidence="3" type="ORF">BJF92_02010</name>
</gene>
<evidence type="ECO:0000259" key="2">
    <source>
        <dbReference type="SMART" id="SM00014"/>
    </source>
</evidence>
<reference evidence="3 4" key="1">
    <citation type="submission" date="2016-09" db="EMBL/GenBank/DDBJ databases">
        <title>Rhizobium sp. nov., a novel species isolated from the rice rhizosphere.</title>
        <authorList>
            <person name="Zhao J."/>
            <person name="Zhang X."/>
        </authorList>
    </citation>
    <scope>NUCLEOTIDE SEQUENCE [LARGE SCALE GENOMIC DNA]</scope>
    <source>
        <strain evidence="3 4">MH17</strain>
    </source>
</reference>
<dbReference type="Pfam" id="PF01569">
    <property type="entry name" value="PAP2"/>
    <property type="match status" value="1"/>
</dbReference>
<feature type="transmembrane region" description="Helical" evidence="1">
    <location>
        <begin position="223"/>
        <end position="241"/>
    </location>
</feature>
<dbReference type="InterPro" id="IPR000326">
    <property type="entry name" value="PAP2/HPO"/>
</dbReference>
<dbReference type="STRING" id="1672749.BJF92_02010"/>
<sequence length="258" mass="27560">MPISPETSLVRRLDRDLVLALALLCLWVAVLELFHAEPGIDLWIQGLFFSHGACPAGSQAGLVCGSFPLGDIGLLQSLRKILFYLPFILTAAVVARLVWALARPGRLAIADLRDTITVLATMAIGPGLIVNGILKAYSGRPRPMQTELFGGNMSFMPAGSFGGACTDNCSFLSGEASGAAWLVCALVLLPEPLRRRLTRPVIAIAVLTSGMRVAFGRHFPSDALLGFLLTLVVFALLRLAMRSLPLPAAVHPSPKSHQ</sequence>
<evidence type="ECO:0000313" key="3">
    <source>
        <dbReference type="EMBL" id="OLP55910.1"/>
    </source>
</evidence>
<proteinExistence type="predicted"/>
<dbReference type="OrthoDB" id="9813524at2"/>
<dbReference type="RefSeq" id="WP_075634396.1">
    <property type="nucleotide sequence ID" value="NZ_MKIO01000025.1"/>
</dbReference>
<feature type="transmembrane region" description="Helical" evidence="1">
    <location>
        <begin position="81"/>
        <end position="102"/>
    </location>
</feature>
<evidence type="ECO:0000256" key="1">
    <source>
        <dbReference type="SAM" id="Phobius"/>
    </source>
</evidence>
<dbReference type="EMBL" id="MKIO01000025">
    <property type="protein sequence ID" value="OLP55910.1"/>
    <property type="molecule type" value="Genomic_DNA"/>
</dbReference>
<organism evidence="3 4">
    <name type="scientific">Xaviernesmea rhizosphaerae</name>
    <dbReference type="NCBI Taxonomy" id="1672749"/>
    <lineage>
        <taxon>Bacteria</taxon>
        <taxon>Pseudomonadati</taxon>
        <taxon>Pseudomonadota</taxon>
        <taxon>Alphaproteobacteria</taxon>
        <taxon>Hyphomicrobiales</taxon>
        <taxon>Rhizobiaceae</taxon>
        <taxon>Rhizobium/Agrobacterium group</taxon>
        <taxon>Xaviernesmea</taxon>
    </lineage>
</organism>
<feature type="transmembrane region" description="Helical" evidence="1">
    <location>
        <begin position="114"/>
        <end position="134"/>
    </location>
</feature>
<keyword evidence="1" id="KW-0472">Membrane</keyword>